<dbReference type="InterPro" id="IPR024034">
    <property type="entry name" value="ATPase_F1/V1_b/a_C"/>
</dbReference>
<dbReference type="AlphaFoldDB" id="A0A2Z5ZAB8"/>
<dbReference type="GO" id="GO:0046933">
    <property type="term" value="F:proton-transporting ATP synthase activity, rotational mechanism"/>
    <property type="evidence" value="ECO:0007669"/>
    <property type="project" value="InterPro"/>
</dbReference>
<evidence type="ECO:0000256" key="4">
    <source>
        <dbReference type="ARBA" id="ARBA00022741"/>
    </source>
</evidence>
<dbReference type="InterPro" id="IPR050053">
    <property type="entry name" value="ATPase_alpha/beta_chains"/>
</dbReference>
<comment type="catalytic activity">
    <reaction evidence="11">
        <text>ATP + H2O + 4 H(+)(in) = ADP + phosphate + 5 H(+)(out)</text>
        <dbReference type="Rhea" id="RHEA:57720"/>
        <dbReference type="ChEBI" id="CHEBI:15377"/>
        <dbReference type="ChEBI" id="CHEBI:15378"/>
        <dbReference type="ChEBI" id="CHEBI:30616"/>
        <dbReference type="ChEBI" id="CHEBI:43474"/>
        <dbReference type="ChEBI" id="CHEBI:456216"/>
        <dbReference type="EC" id="7.1.2.2"/>
    </reaction>
</comment>
<dbReference type="Gene3D" id="3.40.50.300">
    <property type="entry name" value="P-loop containing nucleotide triphosphate hydrolases"/>
    <property type="match status" value="1"/>
</dbReference>
<keyword evidence="5 11" id="KW-0067">ATP-binding</keyword>
<dbReference type="GO" id="GO:0005739">
    <property type="term" value="C:mitochondrion"/>
    <property type="evidence" value="ECO:0007669"/>
    <property type="project" value="GOC"/>
</dbReference>
<dbReference type="SMART" id="SM00382">
    <property type="entry name" value="AAA"/>
    <property type="match status" value="1"/>
</dbReference>
<dbReference type="EC" id="7.1.2.2" evidence="11"/>
<dbReference type="EMBL" id="AP018504">
    <property type="protein sequence ID" value="BBC77432.1"/>
    <property type="molecule type" value="Genomic_DNA"/>
</dbReference>
<dbReference type="CDD" id="cd01133">
    <property type="entry name" value="F1-ATPase_beta_CD"/>
    <property type="match status" value="1"/>
</dbReference>
<dbReference type="InterPro" id="IPR005722">
    <property type="entry name" value="ATP_synth_F1_bsu"/>
</dbReference>
<protein>
    <recommendedName>
        <fullName evidence="11">ATP synthase subunit beta</fullName>
        <ecNumber evidence="11">7.1.2.2</ecNumber>
    </recommendedName>
</protein>
<dbReference type="SUPFAM" id="SSF52540">
    <property type="entry name" value="P-loop containing nucleoside triphosphate hydrolases"/>
    <property type="match status" value="1"/>
</dbReference>
<dbReference type="GO" id="GO:0045259">
    <property type="term" value="C:proton-transporting ATP synthase complex"/>
    <property type="evidence" value="ECO:0007669"/>
    <property type="project" value="UniProtKB-KW"/>
</dbReference>
<feature type="domain" description="AAA+ ATPase" evidence="12">
    <location>
        <begin position="148"/>
        <end position="340"/>
    </location>
</feature>
<dbReference type="Gene3D" id="1.10.1140.10">
    <property type="entry name" value="Bovine Mitochondrial F1-atpase, Atp Synthase Beta Chain, Chain D, domain 3"/>
    <property type="match status" value="1"/>
</dbReference>
<dbReference type="Pfam" id="PF22919">
    <property type="entry name" value="ATP-synt_VA_C"/>
    <property type="match status" value="1"/>
</dbReference>
<dbReference type="InterPro" id="IPR000194">
    <property type="entry name" value="ATPase_F1/V1/A1_a/bsu_nucl-bd"/>
</dbReference>
<evidence type="ECO:0000256" key="9">
    <source>
        <dbReference type="ARBA" id="ARBA00023196"/>
    </source>
</evidence>
<reference evidence="13" key="1">
    <citation type="submission" date="2018-02" db="EMBL/GenBank/DDBJ databases">
        <title>Evolution and diversity of non-photosynthetic diatom plastid genomes.</title>
        <authorList>
            <person name="Kamikawa R."/>
            <person name="Ishii K."/>
        </authorList>
    </citation>
    <scope>NUCLEOTIDE SEQUENCE</scope>
    <source>
        <strain evidence="13">PL3-2</strain>
    </source>
</reference>
<evidence type="ECO:0000256" key="1">
    <source>
        <dbReference type="ARBA" id="ARBA00004370"/>
    </source>
</evidence>
<dbReference type="InterPro" id="IPR036121">
    <property type="entry name" value="ATPase_F1/V1/A1_a/bsu_N_sf"/>
</dbReference>
<dbReference type="Pfam" id="PF02874">
    <property type="entry name" value="ATP-synt_ab_N"/>
    <property type="match status" value="1"/>
</dbReference>
<keyword evidence="13" id="KW-0934">Plastid</keyword>
<keyword evidence="7" id="KW-0406">Ion transport</keyword>
<accession>A0A2Z5ZAB8</accession>
<dbReference type="GO" id="GO:0005524">
    <property type="term" value="F:ATP binding"/>
    <property type="evidence" value="ECO:0007669"/>
    <property type="project" value="UniProtKB-KW"/>
</dbReference>
<keyword evidence="4 11" id="KW-0547">Nucleotide-binding</keyword>
<keyword evidence="10 11" id="KW-0066">ATP synthesis</keyword>
<evidence type="ECO:0000256" key="8">
    <source>
        <dbReference type="ARBA" id="ARBA00023136"/>
    </source>
</evidence>
<dbReference type="GO" id="GO:0042776">
    <property type="term" value="P:proton motive force-driven mitochondrial ATP synthesis"/>
    <property type="evidence" value="ECO:0007669"/>
    <property type="project" value="TreeGrafter"/>
</dbReference>
<dbReference type="InterPro" id="IPR004100">
    <property type="entry name" value="ATPase_F1/V1/A1_a/bsu_N"/>
</dbReference>
<dbReference type="FunFam" id="3.40.50.300:FF:000026">
    <property type="entry name" value="ATP synthase subunit beta"/>
    <property type="match status" value="1"/>
</dbReference>
<dbReference type="SUPFAM" id="SSF47917">
    <property type="entry name" value="C-terminal domain of alpha and beta subunits of F1 ATP synthase"/>
    <property type="match status" value="1"/>
</dbReference>
<sequence length="475" mass="52497">MLTKNKKKGYISQIIGPVLDIYFPKNDLPYIYEALKIETTNNNFIIVEVQQMLGDNTVRVISMHTTEGLKRGMEVFSLNSPISVPVGNCTLGRIFNVIGEPIDNKGFIKSNKYISIHKPAPLFTELETKPSIFETGIKVIDLLAPYRRGGKIGLFGGAGVGKTVLIMELINNIAKKHGGVSVFGGVGERTREGNDLYEEMKASGVININNFLESKVTLIYGQMNEPPGARMRVGLTALTMAEYFRDTNKQDVLLFIDNIFRFTQAGSEVSALLGRMPSAVGYQPTLALEMGILQERITSTIYGSITSIQAIYVPADDLTDPAPATAFAHLDATTVLSRNLASKGIYPSVSPLESTSTMLQPNIIGEKHYNIAESVKKTLQYYKELQDIIAILGIDELSEEDRLIVSRARKIERFLSQPFFVAEIFTGLNGKYVSLSETLKGFQMILKGDLDSLPEQSFYLVGDINEVILKAKNLK</sequence>
<evidence type="ECO:0000256" key="2">
    <source>
        <dbReference type="ARBA" id="ARBA00008936"/>
    </source>
</evidence>
<comment type="similarity">
    <text evidence="2">Belongs to the ATPase alpha/beta chains family.</text>
</comment>
<dbReference type="Pfam" id="PF00006">
    <property type="entry name" value="ATP-synt_ab"/>
    <property type="match status" value="1"/>
</dbReference>
<evidence type="ECO:0000256" key="5">
    <source>
        <dbReference type="ARBA" id="ARBA00022840"/>
    </source>
</evidence>
<organism evidence="13">
    <name type="scientific">Nitzschia sp. PL3-2</name>
    <dbReference type="NCBI Taxonomy" id="2083271"/>
    <lineage>
        <taxon>Eukaryota</taxon>
        <taxon>Sar</taxon>
        <taxon>Stramenopiles</taxon>
        <taxon>Ochrophyta</taxon>
        <taxon>Bacillariophyta</taxon>
        <taxon>Bacillariophyceae</taxon>
        <taxon>Bacillariophycidae</taxon>
        <taxon>Bacillariales</taxon>
        <taxon>Bacillariaceae</taxon>
        <taxon>Nitzschia</taxon>
    </lineage>
</organism>
<dbReference type="CDD" id="cd18115">
    <property type="entry name" value="ATP-synt_F1_beta_N"/>
    <property type="match status" value="1"/>
</dbReference>
<comment type="function">
    <text evidence="11">Produces ATP from ADP in the presence of a proton gradient across the membrane.</text>
</comment>
<evidence type="ECO:0000256" key="6">
    <source>
        <dbReference type="ARBA" id="ARBA00022967"/>
    </source>
</evidence>
<evidence type="ECO:0000256" key="3">
    <source>
        <dbReference type="ARBA" id="ARBA00022448"/>
    </source>
</evidence>
<evidence type="ECO:0000256" key="10">
    <source>
        <dbReference type="ARBA" id="ARBA00023310"/>
    </source>
</evidence>
<keyword evidence="9 11" id="KW-0139">CF(1)</keyword>
<evidence type="ECO:0000313" key="13">
    <source>
        <dbReference type="EMBL" id="BBC77432.1"/>
    </source>
</evidence>
<dbReference type="InterPro" id="IPR003593">
    <property type="entry name" value="AAA+_ATPase"/>
</dbReference>
<dbReference type="FunFam" id="1.10.1140.10:FF:000001">
    <property type="entry name" value="ATP synthase subunit beta"/>
    <property type="match status" value="1"/>
</dbReference>
<evidence type="ECO:0000259" key="12">
    <source>
        <dbReference type="SMART" id="SM00382"/>
    </source>
</evidence>
<dbReference type="CDD" id="cd18110">
    <property type="entry name" value="ATP-synt_F1_beta_C"/>
    <property type="match status" value="1"/>
</dbReference>
<dbReference type="PANTHER" id="PTHR15184">
    <property type="entry name" value="ATP SYNTHASE"/>
    <property type="match status" value="1"/>
</dbReference>
<dbReference type="PANTHER" id="PTHR15184:SF71">
    <property type="entry name" value="ATP SYNTHASE SUBUNIT BETA, MITOCHONDRIAL"/>
    <property type="match status" value="1"/>
</dbReference>
<comment type="subcellular location">
    <subcellularLocation>
        <location evidence="1">Membrane</location>
    </subcellularLocation>
</comment>
<keyword evidence="3" id="KW-0813">Transport</keyword>
<evidence type="ECO:0000256" key="11">
    <source>
        <dbReference type="RuleBase" id="RU003553"/>
    </source>
</evidence>
<comment type="subunit">
    <text evidence="11">F-type ATPases have 2 components, CF(1) - the catalytic core - and CF(0) - the membrane proton channel. CF(1) has five subunits: alpha(3), beta(3), gamma(1), delta(1), epsilon(1). CF(0) has four main subunits: a(1), b(1), b'(1) and c(9-12).</text>
</comment>
<proteinExistence type="inferred from homology"/>
<dbReference type="InterPro" id="IPR027417">
    <property type="entry name" value="P-loop_NTPase"/>
</dbReference>
<keyword evidence="6" id="KW-1278">Translocase</keyword>
<dbReference type="HAMAP" id="MF_01347">
    <property type="entry name" value="ATP_synth_beta_bact"/>
    <property type="match status" value="1"/>
</dbReference>
<dbReference type="Gene3D" id="2.40.10.170">
    <property type="match status" value="1"/>
</dbReference>
<dbReference type="NCBIfam" id="TIGR01039">
    <property type="entry name" value="atpD"/>
    <property type="match status" value="1"/>
</dbReference>
<keyword evidence="8" id="KW-0472">Membrane</keyword>
<evidence type="ECO:0000256" key="7">
    <source>
        <dbReference type="ARBA" id="ARBA00023065"/>
    </source>
</evidence>
<geneLocation type="plastid" evidence="13"/>
<name>A0A2Z5ZAB8_9STRA</name>
<gene>
    <name evidence="13" type="primary">atpB</name>
</gene>
<dbReference type="InterPro" id="IPR055190">
    <property type="entry name" value="ATP-synt_VA_C"/>
</dbReference>
<dbReference type="SUPFAM" id="SSF50615">
    <property type="entry name" value="N-terminal domain of alpha and beta subunits of F1 ATP synthase"/>
    <property type="match status" value="1"/>
</dbReference>